<evidence type="ECO:0000313" key="1">
    <source>
        <dbReference type="EMBL" id="MDF3300106.1"/>
    </source>
</evidence>
<proteinExistence type="predicted"/>
<dbReference type="Proteomes" id="UP001221150">
    <property type="component" value="Unassembled WGS sequence"/>
</dbReference>
<organism evidence="1 2">
    <name type="scientific">Streptomyces tropicalis</name>
    <dbReference type="NCBI Taxonomy" id="3034234"/>
    <lineage>
        <taxon>Bacteria</taxon>
        <taxon>Bacillati</taxon>
        <taxon>Actinomycetota</taxon>
        <taxon>Actinomycetes</taxon>
        <taxon>Kitasatosporales</taxon>
        <taxon>Streptomycetaceae</taxon>
        <taxon>Streptomyces</taxon>
    </lineage>
</organism>
<evidence type="ECO:0008006" key="3">
    <source>
        <dbReference type="Google" id="ProtNLM"/>
    </source>
</evidence>
<protein>
    <recommendedName>
        <fullName evidence="3">LysR family transcriptional regulator</fullName>
    </recommendedName>
</protein>
<dbReference type="RefSeq" id="WP_276109661.1">
    <property type="nucleotide sequence ID" value="NZ_JARJBB010000007.1"/>
</dbReference>
<dbReference type="InterPro" id="IPR036388">
    <property type="entry name" value="WH-like_DNA-bd_sf"/>
</dbReference>
<name>A0ABT6A634_9ACTN</name>
<sequence>MARSLGVSLAEAYPQVAAMWALERAAGVQLIERVRPLAATPAGAALIREAEHLLGLLDAVQSSVT</sequence>
<evidence type="ECO:0000313" key="2">
    <source>
        <dbReference type="Proteomes" id="UP001221150"/>
    </source>
</evidence>
<keyword evidence="2" id="KW-1185">Reference proteome</keyword>
<dbReference type="Gene3D" id="1.10.10.10">
    <property type="entry name" value="Winged helix-like DNA-binding domain superfamily/Winged helix DNA-binding domain"/>
    <property type="match status" value="1"/>
</dbReference>
<dbReference type="EMBL" id="JARJBB010000007">
    <property type="protein sequence ID" value="MDF3300106.1"/>
    <property type="molecule type" value="Genomic_DNA"/>
</dbReference>
<comment type="caution">
    <text evidence="1">The sequence shown here is derived from an EMBL/GenBank/DDBJ whole genome shotgun (WGS) entry which is preliminary data.</text>
</comment>
<accession>A0ABT6A634</accession>
<reference evidence="1 2" key="1">
    <citation type="submission" date="2023-03" db="EMBL/GenBank/DDBJ databases">
        <title>Draft genome sequence of Streptomyces sp. K1PA1 isolated from peat swamp forest in Thailand.</title>
        <authorList>
            <person name="Klaysubun C."/>
            <person name="Duangmal K."/>
        </authorList>
    </citation>
    <scope>NUCLEOTIDE SEQUENCE [LARGE SCALE GENOMIC DNA]</scope>
    <source>
        <strain evidence="1 2">K1PA1</strain>
    </source>
</reference>
<gene>
    <name evidence="1" type="ORF">P3H78_16005</name>
</gene>